<dbReference type="SUPFAM" id="SSF56281">
    <property type="entry name" value="Metallo-hydrolase/oxidoreductase"/>
    <property type="match status" value="1"/>
</dbReference>
<dbReference type="PANTHER" id="PTHR43084">
    <property type="entry name" value="PERSULFIDE DIOXYGENASE ETHE1"/>
    <property type="match status" value="1"/>
</dbReference>
<dbReference type="InterPro" id="IPR044528">
    <property type="entry name" value="POD-like_MBL-fold"/>
</dbReference>
<evidence type="ECO:0000313" key="4">
    <source>
        <dbReference type="Proteomes" id="UP000031656"/>
    </source>
</evidence>
<dbReference type="Proteomes" id="UP000031656">
    <property type="component" value="Chromosome"/>
</dbReference>
<dbReference type="GO" id="GO:0016787">
    <property type="term" value="F:hydrolase activity"/>
    <property type="evidence" value="ECO:0007669"/>
    <property type="project" value="UniProtKB-KW"/>
</dbReference>
<dbReference type="AlphaFoldDB" id="A0A067Z153"/>
<protein>
    <submittedName>
        <fullName evidence="3">Beta-lactamase hydrolase-like protein</fullName>
        <ecNumber evidence="3">3.-.-.-</ecNumber>
    </submittedName>
</protein>
<sequence>MNAMHDAAVQAATAQIRRTEEGAAPAPVVCTFFDEATNTASHVVHCPVTKRAAVIDSVLDYDAAAGRTSHGSAQAIVDYVEREGLTVDWQLETHAHADHLSAAPWLQEKIGGKLGIGADITRVQAVFGKIFNAGTRFARDGSQFDHLFTDGETFRIGDLPVTVLHVPGHTPADMAFVIGNAAFVGDTIFMPDFGTARADFPGGDPRQLFRSIRRLLSLPAETRLFLCHDYKAPGRDEYAWLTTVGHERDYNIHVHDGVSEEEFVKMRTERDATLAMPRLLMPSVQVNMRGGHLPEPEADGVSYIKIPVNRV</sequence>
<reference evidence="3 4" key="1">
    <citation type="journal article" date="2015" name="Appl. Microbiol. Biotechnol.">
        <title>The consequence of an additional NADH dehydrogenase paralog on the growth of Gluconobacter oxydans DSM3504.</title>
        <authorList>
            <person name="Kostner D."/>
            <person name="Luchterhand B."/>
            <person name="Junker A."/>
            <person name="Volland S."/>
            <person name="Daniel R."/>
            <person name="Buchs J."/>
            <person name="Liebl W."/>
            <person name="Ehrenreich A."/>
        </authorList>
    </citation>
    <scope>NUCLEOTIDE SEQUENCE [LARGE SCALE GENOMIC DNA]</scope>
    <source>
        <strain evidence="3">DSM 3504</strain>
    </source>
</reference>
<dbReference type="EC" id="3.-.-.-" evidence="3"/>
<evidence type="ECO:0000256" key="1">
    <source>
        <dbReference type="ARBA" id="ARBA00022723"/>
    </source>
</evidence>
<dbReference type="InterPro" id="IPR001279">
    <property type="entry name" value="Metallo-B-lactamas"/>
</dbReference>
<evidence type="ECO:0000259" key="2">
    <source>
        <dbReference type="SMART" id="SM00849"/>
    </source>
</evidence>
<keyword evidence="3" id="KW-0378">Hydrolase</keyword>
<dbReference type="InterPro" id="IPR036866">
    <property type="entry name" value="RibonucZ/Hydroxyglut_hydro"/>
</dbReference>
<dbReference type="GO" id="GO:0050313">
    <property type="term" value="F:sulfur dioxygenase activity"/>
    <property type="evidence" value="ECO:0007669"/>
    <property type="project" value="InterPro"/>
</dbReference>
<feature type="domain" description="Metallo-beta-lactamase" evidence="2">
    <location>
        <begin position="38"/>
        <end position="228"/>
    </location>
</feature>
<evidence type="ECO:0000313" key="3">
    <source>
        <dbReference type="EMBL" id="AHK70581.1"/>
    </source>
</evidence>
<dbReference type="Gene3D" id="3.60.15.10">
    <property type="entry name" value="Ribonuclease Z/Hydroxyacylglutathione hydrolase-like"/>
    <property type="match status" value="1"/>
</dbReference>
<dbReference type="GO" id="GO:0046872">
    <property type="term" value="F:metal ion binding"/>
    <property type="evidence" value="ECO:0007669"/>
    <property type="project" value="UniProtKB-KW"/>
</dbReference>
<dbReference type="EMBL" id="CP004373">
    <property type="protein sequence ID" value="AHK70581.1"/>
    <property type="molecule type" value="Genomic_DNA"/>
</dbReference>
<organism evidence="3 4">
    <name type="scientific">Gluconobacter oxydans DSM 3504</name>
    <dbReference type="NCBI Taxonomy" id="1288313"/>
    <lineage>
        <taxon>Bacteria</taxon>
        <taxon>Pseudomonadati</taxon>
        <taxon>Pseudomonadota</taxon>
        <taxon>Alphaproteobacteria</taxon>
        <taxon>Acetobacterales</taxon>
        <taxon>Acetobacteraceae</taxon>
        <taxon>Gluconobacter</taxon>
    </lineage>
</organism>
<proteinExistence type="predicted"/>
<dbReference type="PANTHER" id="PTHR43084:SF1">
    <property type="entry name" value="PERSULFIDE DIOXYGENASE ETHE1, MITOCHONDRIAL"/>
    <property type="match status" value="1"/>
</dbReference>
<dbReference type="HOGENOM" id="CLU_030571_6_1_5"/>
<dbReference type="Pfam" id="PF00753">
    <property type="entry name" value="Lactamase_B"/>
    <property type="match status" value="1"/>
</dbReference>
<dbReference type="GO" id="GO:0070813">
    <property type="term" value="P:hydrogen sulfide metabolic process"/>
    <property type="evidence" value="ECO:0007669"/>
    <property type="project" value="TreeGrafter"/>
</dbReference>
<accession>A0A067Z153</accession>
<name>A0A067Z153_GLUOY</name>
<dbReference type="SMART" id="SM00849">
    <property type="entry name" value="Lactamase_B"/>
    <property type="match status" value="1"/>
</dbReference>
<keyword evidence="1" id="KW-0479">Metal-binding</keyword>
<gene>
    <name evidence="3" type="ORF">GLS_c06670</name>
</gene>
<dbReference type="CDD" id="cd07724">
    <property type="entry name" value="POD-like_MBL-fold"/>
    <property type="match status" value="1"/>
</dbReference>
<dbReference type="InterPro" id="IPR051682">
    <property type="entry name" value="Mito_Persulfide_Diox"/>
</dbReference>
<dbReference type="GO" id="GO:0006749">
    <property type="term" value="P:glutathione metabolic process"/>
    <property type="evidence" value="ECO:0007669"/>
    <property type="project" value="InterPro"/>
</dbReference>
<dbReference type="KEGG" id="goy:GLS_c06670"/>